<feature type="compositionally biased region" description="Low complexity" evidence="2">
    <location>
        <begin position="229"/>
        <end position="244"/>
    </location>
</feature>
<feature type="non-terminal residue" evidence="3">
    <location>
        <position position="1"/>
    </location>
</feature>
<organism evidence="3">
    <name type="scientific">Tanacetum cinerariifolium</name>
    <name type="common">Dalmatian daisy</name>
    <name type="synonym">Chrysanthemum cinerariifolium</name>
    <dbReference type="NCBI Taxonomy" id="118510"/>
    <lineage>
        <taxon>Eukaryota</taxon>
        <taxon>Viridiplantae</taxon>
        <taxon>Streptophyta</taxon>
        <taxon>Embryophyta</taxon>
        <taxon>Tracheophyta</taxon>
        <taxon>Spermatophyta</taxon>
        <taxon>Magnoliopsida</taxon>
        <taxon>eudicotyledons</taxon>
        <taxon>Gunneridae</taxon>
        <taxon>Pentapetalae</taxon>
        <taxon>asterids</taxon>
        <taxon>campanulids</taxon>
        <taxon>Asterales</taxon>
        <taxon>Asteraceae</taxon>
        <taxon>Asteroideae</taxon>
        <taxon>Anthemideae</taxon>
        <taxon>Anthemidinae</taxon>
        <taxon>Tanacetum</taxon>
    </lineage>
</organism>
<dbReference type="EMBL" id="BKCJ010962824">
    <property type="protein sequence ID" value="GFC54841.1"/>
    <property type="molecule type" value="Genomic_DNA"/>
</dbReference>
<feature type="compositionally biased region" description="Polar residues" evidence="2">
    <location>
        <begin position="208"/>
        <end position="220"/>
    </location>
</feature>
<evidence type="ECO:0000256" key="2">
    <source>
        <dbReference type="SAM" id="MobiDB-lite"/>
    </source>
</evidence>
<feature type="non-terminal residue" evidence="3">
    <location>
        <position position="252"/>
    </location>
</feature>
<sequence length="252" mass="28914">SNGSQIKFEDINQIDEDDIEEIDIKWNMVLERVRKESYRQGSKAEEKSSKASMAIDRVGWDWSYMANEEDHALVADGETPTEFALMANNENKVFENSLCSKECRKNTKSLNKKIDELKDDLYEANVYKHSYKLKINQLEGRLAEHKEREVKYIETIRSLEKDKECNLRKINKLTSDVETLQDEKDLVDGKLARLLKSSKDLEDIIESQRPSPTVASTSAEDQNKDISTSEEAASTTPSKPFVKFVKPKDSQP</sequence>
<gene>
    <name evidence="3" type="ORF">Tci_826811</name>
</gene>
<protein>
    <submittedName>
        <fullName evidence="3">Uncharacterized protein</fullName>
    </submittedName>
</protein>
<evidence type="ECO:0000313" key="3">
    <source>
        <dbReference type="EMBL" id="GFC54841.1"/>
    </source>
</evidence>
<dbReference type="AlphaFoldDB" id="A0A699Q2X3"/>
<evidence type="ECO:0000256" key="1">
    <source>
        <dbReference type="SAM" id="Coils"/>
    </source>
</evidence>
<reference evidence="3" key="1">
    <citation type="journal article" date="2019" name="Sci. Rep.">
        <title>Draft genome of Tanacetum cinerariifolium, the natural source of mosquito coil.</title>
        <authorList>
            <person name="Yamashiro T."/>
            <person name="Shiraishi A."/>
            <person name="Satake H."/>
            <person name="Nakayama K."/>
        </authorList>
    </citation>
    <scope>NUCLEOTIDE SEQUENCE</scope>
</reference>
<accession>A0A699Q2X3</accession>
<feature type="coiled-coil region" evidence="1">
    <location>
        <begin position="100"/>
        <end position="183"/>
    </location>
</feature>
<keyword evidence="1" id="KW-0175">Coiled coil</keyword>
<proteinExistence type="predicted"/>
<comment type="caution">
    <text evidence="3">The sequence shown here is derived from an EMBL/GenBank/DDBJ whole genome shotgun (WGS) entry which is preliminary data.</text>
</comment>
<name>A0A699Q2X3_TANCI</name>
<feature type="region of interest" description="Disordered" evidence="2">
    <location>
        <begin position="203"/>
        <end position="252"/>
    </location>
</feature>